<evidence type="ECO:0008006" key="8">
    <source>
        <dbReference type="Google" id="ProtNLM"/>
    </source>
</evidence>
<dbReference type="GO" id="GO:0020037">
    <property type="term" value="F:heme binding"/>
    <property type="evidence" value="ECO:0007669"/>
    <property type="project" value="InterPro"/>
</dbReference>
<evidence type="ECO:0000313" key="7">
    <source>
        <dbReference type="Proteomes" id="UP000094444"/>
    </source>
</evidence>
<proteinExistence type="inferred from homology"/>
<protein>
    <recommendedName>
        <fullName evidence="8">Cytochrome P450</fullName>
    </recommendedName>
</protein>
<keyword evidence="4" id="KW-0408">Iron</keyword>
<evidence type="ECO:0000256" key="3">
    <source>
        <dbReference type="ARBA" id="ARBA00022723"/>
    </source>
</evidence>
<keyword evidence="2" id="KW-0349">Heme</keyword>
<keyword evidence="7" id="KW-1185">Reference proteome</keyword>
<evidence type="ECO:0000256" key="2">
    <source>
        <dbReference type="ARBA" id="ARBA00022617"/>
    </source>
</evidence>
<keyword evidence="5" id="KW-0472">Membrane</keyword>
<comment type="caution">
    <text evidence="6">The sequence shown here is derived from an EMBL/GenBank/DDBJ whole genome shotgun (WGS) entry which is preliminary data.</text>
</comment>
<dbReference type="OrthoDB" id="3945418at2759"/>
<name>A0A2P5HW93_DIAHE</name>
<evidence type="ECO:0000313" key="6">
    <source>
        <dbReference type="EMBL" id="POS74505.1"/>
    </source>
</evidence>
<gene>
    <name evidence="6" type="ORF">DHEL01_v207104</name>
</gene>
<dbReference type="PANTHER" id="PTHR24305:SF166">
    <property type="entry name" value="CYTOCHROME P450 12A4, MITOCHONDRIAL-RELATED"/>
    <property type="match status" value="1"/>
</dbReference>
<keyword evidence="5" id="KW-1133">Transmembrane helix</keyword>
<keyword evidence="3" id="KW-0479">Metal-binding</keyword>
<feature type="transmembrane region" description="Helical" evidence="5">
    <location>
        <begin position="125"/>
        <end position="148"/>
    </location>
</feature>
<evidence type="ECO:0000256" key="1">
    <source>
        <dbReference type="ARBA" id="ARBA00010617"/>
    </source>
</evidence>
<dbReference type="GO" id="GO:0005506">
    <property type="term" value="F:iron ion binding"/>
    <property type="evidence" value="ECO:0007669"/>
    <property type="project" value="InterPro"/>
</dbReference>
<dbReference type="InParanoid" id="A0A2P5HW93"/>
<reference evidence="6" key="1">
    <citation type="submission" date="2017-09" db="EMBL/GenBank/DDBJ databases">
        <title>Polyketide synthases of a Diaporthe helianthi virulent isolate.</title>
        <authorList>
            <person name="Baroncelli R."/>
        </authorList>
    </citation>
    <scope>NUCLEOTIDE SEQUENCE [LARGE SCALE GENOMIC DNA]</scope>
    <source>
        <strain evidence="6">7/96</strain>
    </source>
</reference>
<dbReference type="PANTHER" id="PTHR24305">
    <property type="entry name" value="CYTOCHROME P450"/>
    <property type="match status" value="1"/>
</dbReference>
<dbReference type="Gene3D" id="1.10.630.10">
    <property type="entry name" value="Cytochrome P450"/>
    <property type="match status" value="2"/>
</dbReference>
<dbReference type="SUPFAM" id="SSF48264">
    <property type="entry name" value="Cytochrome P450"/>
    <property type="match status" value="1"/>
</dbReference>
<sequence>MVDSVFPSIIHKYCFGNSEDLLQDMPLSSHRRQNIVQVLSRTHFNLHFSWVRNLMQKLPPSIGAKVTPPGVQDIIAFRKAMSKQISNILSIKSSSPEDTPIFTYLRHSPDLPPSEKSPARLLDEAVLLIMAGTYSPMLSLIVAHYHLITRPEIMTKLRAELRVHPQSVSPEQLYQLPYLSAVIQEAHRLTFGLTGRNARSLFPDPWRFDPERWIMTDSTEAELGRRRRRAMMSFMAGTSRGCLGMHLADAEMAVVVAAMARWEMRLYGTTAEDAEFLHDYHVMSPRLGSKGVRVEVVGRAEGM</sequence>
<dbReference type="InterPro" id="IPR050121">
    <property type="entry name" value="Cytochrome_P450_monoxygenase"/>
</dbReference>
<organism evidence="6 7">
    <name type="scientific">Diaporthe helianthi</name>
    <dbReference type="NCBI Taxonomy" id="158607"/>
    <lineage>
        <taxon>Eukaryota</taxon>
        <taxon>Fungi</taxon>
        <taxon>Dikarya</taxon>
        <taxon>Ascomycota</taxon>
        <taxon>Pezizomycotina</taxon>
        <taxon>Sordariomycetes</taxon>
        <taxon>Sordariomycetidae</taxon>
        <taxon>Diaporthales</taxon>
        <taxon>Diaporthaceae</taxon>
        <taxon>Diaporthe</taxon>
    </lineage>
</organism>
<dbReference type="InterPro" id="IPR036396">
    <property type="entry name" value="Cyt_P450_sf"/>
</dbReference>
<accession>A0A2P5HW93</accession>
<dbReference type="Proteomes" id="UP000094444">
    <property type="component" value="Unassembled WGS sequence"/>
</dbReference>
<dbReference type="GO" id="GO:0004497">
    <property type="term" value="F:monooxygenase activity"/>
    <property type="evidence" value="ECO:0007669"/>
    <property type="project" value="InterPro"/>
</dbReference>
<dbReference type="Pfam" id="PF00067">
    <property type="entry name" value="p450"/>
    <property type="match status" value="2"/>
</dbReference>
<dbReference type="InterPro" id="IPR001128">
    <property type="entry name" value="Cyt_P450"/>
</dbReference>
<comment type="similarity">
    <text evidence="1">Belongs to the cytochrome P450 family.</text>
</comment>
<evidence type="ECO:0000256" key="4">
    <source>
        <dbReference type="ARBA" id="ARBA00023004"/>
    </source>
</evidence>
<evidence type="ECO:0000256" key="5">
    <source>
        <dbReference type="SAM" id="Phobius"/>
    </source>
</evidence>
<dbReference type="EMBL" id="MAVT02000618">
    <property type="protein sequence ID" value="POS74505.1"/>
    <property type="molecule type" value="Genomic_DNA"/>
</dbReference>
<keyword evidence="5" id="KW-0812">Transmembrane</keyword>
<dbReference type="AlphaFoldDB" id="A0A2P5HW93"/>
<dbReference type="GO" id="GO:0016705">
    <property type="term" value="F:oxidoreductase activity, acting on paired donors, with incorporation or reduction of molecular oxygen"/>
    <property type="evidence" value="ECO:0007669"/>
    <property type="project" value="InterPro"/>
</dbReference>
<dbReference type="STRING" id="158607.A0A2P5HW93"/>